<evidence type="ECO:0000313" key="1">
    <source>
        <dbReference type="EMBL" id="MEQ2220761.1"/>
    </source>
</evidence>
<dbReference type="EMBL" id="JAHRIQ010000594">
    <property type="protein sequence ID" value="MEQ2220761.1"/>
    <property type="molecule type" value="Genomic_DNA"/>
</dbReference>
<organism evidence="1 2">
    <name type="scientific">Ilyodon furcidens</name>
    <name type="common">goldbreast splitfin</name>
    <dbReference type="NCBI Taxonomy" id="33524"/>
    <lineage>
        <taxon>Eukaryota</taxon>
        <taxon>Metazoa</taxon>
        <taxon>Chordata</taxon>
        <taxon>Craniata</taxon>
        <taxon>Vertebrata</taxon>
        <taxon>Euteleostomi</taxon>
        <taxon>Actinopterygii</taxon>
        <taxon>Neopterygii</taxon>
        <taxon>Teleostei</taxon>
        <taxon>Neoteleostei</taxon>
        <taxon>Acanthomorphata</taxon>
        <taxon>Ovalentaria</taxon>
        <taxon>Atherinomorphae</taxon>
        <taxon>Cyprinodontiformes</taxon>
        <taxon>Goodeidae</taxon>
        <taxon>Ilyodon</taxon>
    </lineage>
</organism>
<keyword evidence="2" id="KW-1185">Reference proteome</keyword>
<comment type="caution">
    <text evidence="1">The sequence shown here is derived from an EMBL/GenBank/DDBJ whole genome shotgun (WGS) entry which is preliminary data.</text>
</comment>
<evidence type="ECO:0000313" key="2">
    <source>
        <dbReference type="Proteomes" id="UP001482620"/>
    </source>
</evidence>
<accession>A0ABV0SLV2</accession>
<gene>
    <name evidence="1" type="ORF">ILYODFUR_008720</name>
</gene>
<sequence length="273" mass="29911">MLRFKRSSSTEPSVLQLNFDIQPCHVRLQSDDLSAPHVVRDGSSPSFLLTYSQNQSPGIPLWHPFSVIPSPDRAACIHDSDLDLFHLTQLSALLPQHDSLLPPPPPSSSSCQASPRLTSSILAPAAHSCLSSACSFSLLIFVSQTDNPTPQAWTSSSTPVIPQSSLLHAYLPWILSSAPFISLNFSEVRLQLGHVRFLFSALPAHSPLLGPGVHLTNARPCLSLGEMLYSISFFIPFLNLQLHFRHSGFLTSLFCPGRFHATTHSNIPPRLHS</sequence>
<name>A0ABV0SLV2_9TELE</name>
<protein>
    <submittedName>
        <fullName evidence="1">Uncharacterized protein</fullName>
    </submittedName>
</protein>
<reference evidence="1 2" key="1">
    <citation type="submission" date="2021-06" db="EMBL/GenBank/DDBJ databases">
        <authorList>
            <person name="Palmer J.M."/>
        </authorList>
    </citation>
    <scope>NUCLEOTIDE SEQUENCE [LARGE SCALE GENOMIC DNA]</scope>
    <source>
        <strain evidence="2">if_2019</strain>
        <tissue evidence="1">Muscle</tissue>
    </source>
</reference>
<proteinExistence type="predicted"/>
<dbReference type="Proteomes" id="UP001482620">
    <property type="component" value="Unassembled WGS sequence"/>
</dbReference>